<feature type="chain" id="PRO_5037885005" description="Secreted protein" evidence="2">
    <location>
        <begin position="28"/>
        <end position="283"/>
    </location>
</feature>
<gene>
    <name evidence="3" type="ORF">PAESOLCIP111_05935</name>
</gene>
<reference evidence="3" key="1">
    <citation type="submission" date="2021-06" db="EMBL/GenBank/DDBJ databases">
        <authorList>
            <person name="Criscuolo A."/>
        </authorList>
    </citation>
    <scope>NUCLEOTIDE SEQUENCE</scope>
    <source>
        <strain evidence="3">CIP111600</strain>
    </source>
</reference>
<evidence type="ECO:0000256" key="1">
    <source>
        <dbReference type="SAM" id="MobiDB-lite"/>
    </source>
</evidence>
<sequence length="283" mass="30158">MNAKMMKIAIPLLLSAALLSACGKSDAKTNGSAEHGGHGAHEAGTQAGAAAGQEKDVQAVFKLSSEKPQAKQDTNVSIQIVGKDNKPIESLDISHEKKLHLIVVSKDLSYFHHIHPEDKGKGSFQIATQFPAGGDYKLFADFVPTGMGSMTKSQWITVQGDAAKPVALQPEANLTKTIDGKEVTLAFDKLQAGQAVNMTFTIKDAASKKPITNLQPYLGAVGHVVVLSADASQYLHVHPTDEKAAGPEAKFMTTFPASGVYKIWGQFQHQGSVFTVPFVVKVP</sequence>
<feature type="signal peptide" evidence="2">
    <location>
        <begin position="1"/>
        <end position="27"/>
    </location>
</feature>
<organism evidence="3 4">
    <name type="scientific">Paenibacillus solanacearum</name>
    <dbReference type="NCBI Taxonomy" id="2048548"/>
    <lineage>
        <taxon>Bacteria</taxon>
        <taxon>Bacillati</taxon>
        <taxon>Bacillota</taxon>
        <taxon>Bacilli</taxon>
        <taxon>Bacillales</taxon>
        <taxon>Paenibacillaceae</taxon>
        <taxon>Paenibacillus</taxon>
    </lineage>
</organism>
<dbReference type="EMBL" id="CAJVAS010000050">
    <property type="protein sequence ID" value="CAG7649723.1"/>
    <property type="molecule type" value="Genomic_DNA"/>
</dbReference>
<feature type="compositionally biased region" description="Low complexity" evidence="1">
    <location>
        <begin position="42"/>
        <end position="51"/>
    </location>
</feature>
<proteinExistence type="predicted"/>
<evidence type="ECO:0000313" key="3">
    <source>
        <dbReference type="EMBL" id="CAG7649723.1"/>
    </source>
</evidence>
<keyword evidence="2" id="KW-0732">Signal</keyword>
<dbReference type="Proteomes" id="UP000693672">
    <property type="component" value="Unassembled WGS sequence"/>
</dbReference>
<accession>A0A916K9X4</accession>
<protein>
    <recommendedName>
        <fullName evidence="5">Secreted protein</fullName>
    </recommendedName>
</protein>
<keyword evidence="4" id="KW-1185">Reference proteome</keyword>
<evidence type="ECO:0000313" key="4">
    <source>
        <dbReference type="Proteomes" id="UP000693672"/>
    </source>
</evidence>
<name>A0A916K9X4_9BACL</name>
<feature type="region of interest" description="Disordered" evidence="1">
    <location>
        <begin position="25"/>
        <end position="51"/>
    </location>
</feature>
<evidence type="ECO:0000256" key="2">
    <source>
        <dbReference type="SAM" id="SignalP"/>
    </source>
</evidence>
<comment type="caution">
    <text evidence="3">The sequence shown here is derived from an EMBL/GenBank/DDBJ whole genome shotgun (WGS) entry which is preliminary data.</text>
</comment>
<evidence type="ECO:0008006" key="5">
    <source>
        <dbReference type="Google" id="ProtNLM"/>
    </source>
</evidence>
<dbReference type="RefSeq" id="WP_246627706.1">
    <property type="nucleotide sequence ID" value="NZ_CAJVAS010000050.1"/>
</dbReference>
<dbReference type="AlphaFoldDB" id="A0A916K9X4"/>
<dbReference type="PROSITE" id="PS51257">
    <property type="entry name" value="PROKAR_LIPOPROTEIN"/>
    <property type="match status" value="1"/>
</dbReference>